<dbReference type="RefSeq" id="WP_105043652.1">
    <property type="nucleotide sequence ID" value="NZ_MQWA01000001.1"/>
</dbReference>
<keyword evidence="4" id="KW-0862">Zinc</keyword>
<dbReference type="PROSITE" id="PS50249">
    <property type="entry name" value="MPN"/>
    <property type="match status" value="1"/>
</dbReference>
<sequence length="232" mass="25695">MQSSRISDLPEEDRPREKLAKWGPAALSNAELIAIFLRVGVAGQSAIDIAQELLTSHGNLRALGRSPLKEIAKQHGIGPAKAAQIAAAFELGLRSAKEEINNASIATPEEIYNLMRPIVDHQNYEKLFLLLADARLKHMRTIELSHGTINETLCHPRDVLHHVILHQAWGFILVHNHPSGDPSPSQADKQMTQQVHAAAELLQVRCIDHLIIGSPSAQRDAYFSFREHGLIH</sequence>
<dbReference type="EMBL" id="MQWA01000001">
    <property type="protein sequence ID" value="PQJ29159.1"/>
    <property type="molecule type" value="Genomic_DNA"/>
</dbReference>
<dbReference type="InterPro" id="IPR037518">
    <property type="entry name" value="MPN"/>
</dbReference>
<dbReference type="PANTHER" id="PTHR30471">
    <property type="entry name" value="DNA REPAIR PROTEIN RADC"/>
    <property type="match status" value="1"/>
</dbReference>
<accession>A0A2S7U2E4</accession>
<dbReference type="Pfam" id="PF04002">
    <property type="entry name" value="RadC"/>
    <property type="match status" value="1"/>
</dbReference>
<dbReference type="Proteomes" id="UP000239907">
    <property type="component" value="Unassembled WGS sequence"/>
</dbReference>
<dbReference type="AlphaFoldDB" id="A0A2S7U2E4"/>
<evidence type="ECO:0000256" key="5">
    <source>
        <dbReference type="ARBA" id="ARBA00023049"/>
    </source>
</evidence>
<gene>
    <name evidence="8" type="ORF">BSZ32_12100</name>
</gene>
<reference evidence="8 9" key="1">
    <citation type="submission" date="2016-12" db="EMBL/GenBank/DDBJ databases">
        <title>Study of bacterial adaptation to deep sea.</title>
        <authorList>
            <person name="Song J."/>
            <person name="Yoshizawa S."/>
            <person name="Kogure K."/>
        </authorList>
    </citation>
    <scope>NUCLEOTIDE SEQUENCE [LARGE SCALE GENOMIC DNA]</scope>
    <source>
        <strain evidence="8 9">SAORIC-165</strain>
    </source>
</reference>
<dbReference type="GO" id="GO:0008237">
    <property type="term" value="F:metallopeptidase activity"/>
    <property type="evidence" value="ECO:0007669"/>
    <property type="project" value="UniProtKB-KW"/>
</dbReference>
<proteinExistence type="inferred from homology"/>
<keyword evidence="2" id="KW-0479">Metal-binding</keyword>
<dbReference type="InterPro" id="IPR046778">
    <property type="entry name" value="UPF0758_N"/>
</dbReference>
<dbReference type="PANTHER" id="PTHR30471:SF3">
    <property type="entry name" value="UPF0758 PROTEIN YEES-RELATED"/>
    <property type="match status" value="1"/>
</dbReference>
<feature type="domain" description="MPN" evidence="7">
    <location>
        <begin position="104"/>
        <end position="231"/>
    </location>
</feature>
<dbReference type="InterPro" id="IPR020891">
    <property type="entry name" value="UPF0758_CS"/>
</dbReference>
<evidence type="ECO:0000313" key="8">
    <source>
        <dbReference type="EMBL" id="PQJ29159.1"/>
    </source>
</evidence>
<dbReference type="NCBIfam" id="TIGR00608">
    <property type="entry name" value="radc"/>
    <property type="match status" value="1"/>
</dbReference>
<dbReference type="InterPro" id="IPR025657">
    <property type="entry name" value="RadC_JAB"/>
</dbReference>
<keyword evidence="5" id="KW-0482">Metalloprotease</keyword>
<evidence type="ECO:0000259" key="7">
    <source>
        <dbReference type="PROSITE" id="PS50249"/>
    </source>
</evidence>
<evidence type="ECO:0000256" key="1">
    <source>
        <dbReference type="ARBA" id="ARBA00022670"/>
    </source>
</evidence>
<dbReference type="InterPro" id="IPR001405">
    <property type="entry name" value="UPF0758"/>
</dbReference>
<dbReference type="GO" id="GO:0046872">
    <property type="term" value="F:metal ion binding"/>
    <property type="evidence" value="ECO:0007669"/>
    <property type="project" value="UniProtKB-KW"/>
</dbReference>
<dbReference type="GO" id="GO:0006508">
    <property type="term" value="P:proteolysis"/>
    <property type="evidence" value="ECO:0007669"/>
    <property type="project" value="UniProtKB-KW"/>
</dbReference>
<organism evidence="8 9">
    <name type="scientific">Rubritalea profundi</name>
    <dbReference type="NCBI Taxonomy" id="1658618"/>
    <lineage>
        <taxon>Bacteria</taxon>
        <taxon>Pseudomonadati</taxon>
        <taxon>Verrucomicrobiota</taxon>
        <taxon>Verrucomicrobiia</taxon>
        <taxon>Verrucomicrobiales</taxon>
        <taxon>Rubritaleaceae</taxon>
        <taxon>Rubritalea</taxon>
    </lineage>
</organism>
<keyword evidence="1" id="KW-0645">Protease</keyword>
<name>A0A2S7U2E4_9BACT</name>
<dbReference type="SUPFAM" id="SSF47781">
    <property type="entry name" value="RuvA domain 2-like"/>
    <property type="match status" value="1"/>
</dbReference>
<evidence type="ECO:0000256" key="4">
    <source>
        <dbReference type="ARBA" id="ARBA00022833"/>
    </source>
</evidence>
<evidence type="ECO:0000256" key="3">
    <source>
        <dbReference type="ARBA" id="ARBA00022801"/>
    </source>
</evidence>
<dbReference type="Pfam" id="PF20582">
    <property type="entry name" value="UPF0758_N"/>
    <property type="match status" value="1"/>
</dbReference>
<keyword evidence="9" id="KW-1185">Reference proteome</keyword>
<dbReference type="Gene3D" id="3.40.140.10">
    <property type="entry name" value="Cytidine Deaminase, domain 2"/>
    <property type="match status" value="1"/>
</dbReference>
<dbReference type="InterPro" id="IPR010994">
    <property type="entry name" value="RuvA_2-like"/>
</dbReference>
<dbReference type="CDD" id="cd08071">
    <property type="entry name" value="MPN_DUF2466"/>
    <property type="match status" value="1"/>
</dbReference>
<dbReference type="NCBIfam" id="NF000642">
    <property type="entry name" value="PRK00024.1"/>
    <property type="match status" value="1"/>
</dbReference>
<evidence type="ECO:0000256" key="6">
    <source>
        <dbReference type="RuleBase" id="RU003797"/>
    </source>
</evidence>
<evidence type="ECO:0000256" key="2">
    <source>
        <dbReference type="ARBA" id="ARBA00022723"/>
    </source>
</evidence>
<dbReference type="OrthoDB" id="9804482at2"/>
<dbReference type="PROSITE" id="PS01302">
    <property type="entry name" value="UPF0758"/>
    <property type="match status" value="1"/>
</dbReference>
<evidence type="ECO:0000313" key="9">
    <source>
        <dbReference type="Proteomes" id="UP000239907"/>
    </source>
</evidence>
<comment type="caution">
    <text evidence="8">The sequence shown here is derived from an EMBL/GenBank/DDBJ whole genome shotgun (WGS) entry which is preliminary data.</text>
</comment>
<protein>
    <recommendedName>
        <fullName evidence="7">MPN domain-containing protein</fullName>
    </recommendedName>
</protein>
<keyword evidence="3" id="KW-0378">Hydrolase</keyword>
<comment type="similarity">
    <text evidence="6">Belongs to the UPF0758 family.</text>
</comment>